<feature type="domain" description="GST N-terminal" evidence="5">
    <location>
        <begin position="3"/>
        <end position="82"/>
    </location>
</feature>
<evidence type="ECO:0000256" key="3">
    <source>
        <dbReference type="ARBA" id="ARBA00047960"/>
    </source>
</evidence>
<evidence type="ECO:0000313" key="8">
    <source>
        <dbReference type="Proteomes" id="UP001190926"/>
    </source>
</evidence>
<dbReference type="InterPro" id="IPR036249">
    <property type="entry name" value="Thioredoxin-like_sf"/>
</dbReference>
<proteinExistence type="inferred from homology"/>
<dbReference type="GO" id="GO:0004364">
    <property type="term" value="F:glutathione transferase activity"/>
    <property type="evidence" value="ECO:0007669"/>
    <property type="project" value="UniProtKB-EC"/>
</dbReference>
<dbReference type="CDD" id="cd03058">
    <property type="entry name" value="GST_N_Tau"/>
    <property type="match status" value="1"/>
</dbReference>
<dbReference type="FunFam" id="3.40.30.10:FF:000014">
    <property type="entry name" value="Tau class glutathione S-transferase"/>
    <property type="match status" value="1"/>
</dbReference>
<comment type="catalytic activity">
    <reaction evidence="3">
        <text>RX + glutathione = an S-substituted glutathione + a halide anion + H(+)</text>
        <dbReference type="Rhea" id="RHEA:16437"/>
        <dbReference type="ChEBI" id="CHEBI:15378"/>
        <dbReference type="ChEBI" id="CHEBI:16042"/>
        <dbReference type="ChEBI" id="CHEBI:17792"/>
        <dbReference type="ChEBI" id="CHEBI:57925"/>
        <dbReference type="ChEBI" id="CHEBI:90779"/>
        <dbReference type="EC" id="2.5.1.18"/>
    </reaction>
</comment>
<accession>A0AAD4NX61</accession>
<dbReference type="InterPro" id="IPR040079">
    <property type="entry name" value="Glutathione_S-Trfase"/>
</dbReference>
<dbReference type="InterPro" id="IPR045074">
    <property type="entry name" value="GST_C_Tau"/>
</dbReference>
<dbReference type="InterPro" id="IPR004046">
    <property type="entry name" value="GST_C"/>
</dbReference>
<dbReference type="PROSITE" id="PS50405">
    <property type="entry name" value="GST_CTER"/>
    <property type="match status" value="1"/>
</dbReference>
<dbReference type="InterPro" id="IPR004045">
    <property type="entry name" value="Glutathione_S-Trfase_N"/>
</dbReference>
<dbReference type="EMBL" id="SDAM02029615">
    <property type="protein sequence ID" value="KAH6755318.1"/>
    <property type="molecule type" value="Genomic_DNA"/>
</dbReference>
<dbReference type="Pfam" id="PF00043">
    <property type="entry name" value="GST_C"/>
    <property type="match status" value="1"/>
</dbReference>
<feature type="domain" description="GST C-terminal" evidence="6">
    <location>
        <begin position="88"/>
        <end position="209"/>
    </location>
</feature>
<dbReference type="SFLD" id="SFLDS00019">
    <property type="entry name" value="Glutathione_Transferase_(cytos"/>
    <property type="match status" value="1"/>
</dbReference>
<evidence type="ECO:0000256" key="1">
    <source>
        <dbReference type="ARBA" id="ARBA00012452"/>
    </source>
</evidence>
<dbReference type="SFLD" id="SFLDG01152">
    <property type="entry name" value="Main.3:_Omega-_and_Tau-like"/>
    <property type="match status" value="1"/>
</dbReference>
<name>A0AAD4NX61_PERFH</name>
<evidence type="ECO:0000256" key="4">
    <source>
        <dbReference type="RuleBase" id="RU003494"/>
    </source>
</evidence>
<dbReference type="PANTHER" id="PTHR11260:SF769">
    <property type="entry name" value="GLUTATHIONE TRANSFERASE"/>
    <property type="match status" value="1"/>
</dbReference>
<evidence type="ECO:0000313" key="7">
    <source>
        <dbReference type="EMBL" id="KAH6755318.1"/>
    </source>
</evidence>
<dbReference type="FunFam" id="1.20.1050.10:FF:000018">
    <property type="entry name" value="Glutathione S-transferase U20"/>
    <property type="match status" value="1"/>
</dbReference>
<dbReference type="Gene3D" id="3.40.30.10">
    <property type="entry name" value="Glutaredoxin"/>
    <property type="match status" value="1"/>
</dbReference>
<evidence type="ECO:0000259" key="5">
    <source>
        <dbReference type="PROSITE" id="PS50404"/>
    </source>
</evidence>
<dbReference type="InterPro" id="IPR036282">
    <property type="entry name" value="Glutathione-S-Trfase_C_sf"/>
</dbReference>
<dbReference type="SFLD" id="SFLDG00358">
    <property type="entry name" value="Main_(cytGST)"/>
    <property type="match status" value="1"/>
</dbReference>
<dbReference type="PANTHER" id="PTHR11260">
    <property type="entry name" value="GLUTATHIONE S-TRANSFERASE, GST, SUPERFAMILY, GST DOMAIN CONTAINING"/>
    <property type="match status" value="1"/>
</dbReference>
<comment type="caution">
    <text evidence="7">The sequence shown here is derived from an EMBL/GenBank/DDBJ whole genome shotgun (WGS) entry which is preliminary data.</text>
</comment>
<dbReference type="EC" id="2.5.1.18" evidence="1"/>
<dbReference type="AlphaFoldDB" id="A0AAD4NX61"/>
<comment type="similarity">
    <text evidence="4">Belongs to the GST superfamily.</text>
</comment>
<gene>
    <name evidence="7" type="ORF">C2S53_014823</name>
</gene>
<dbReference type="Pfam" id="PF02798">
    <property type="entry name" value="GST_N"/>
    <property type="match status" value="1"/>
</dbReference>
<dbReference type="GO" id="GO:0005737">
    <property type="term" value="C:cytoplasm"/>
    <property type="evidence" value="ECO:0007669"/>
    <property type="project" value="TreeGrafter"/>
</dbReference>
<organism evidence="7 8">
    <name type="scientific">Perilla frutescens var. hirtella</name>
    <name type="common">Perilla citriodora</name>
    <name type="synonym">Perilla setoyensis</name>
    <dbReference type="NCBI Taxonomy" id="608512"/>
    <lineage>
        <taxon>Eukaryota</taxon>
        <taxon>Viridiplantae</taxon>
        <taxon>Streptophyta</taxon>
        <taxon>Embryophyta</taxon>
        <taxon>Tracheophyta</taxon>
        <taxon>Spermatophyta</taxon>
        <taxon>Magnoliopsida</taxon>
        <taxon>eudicotyledons</taxon>
        <taxon>Gunneridae</taxon>
        <taxon>Pentapetalae</taxon>
        <taxon>asterids</taxon>
        <taxon>lamiids</taxon>
        <taxon>Lamiales</taxon>
        <taxon>Lamiaceae</taxon>
        <taxon>Nepetoideae</taxon>
        <taxon>Elsholtzieae</taxon>
        <taxon>Perilla</taxon>
    </lineage>
</organism>
<dbReference type="InterPro" id="IPR010987">
    <property type="entry name" value="Glutathione-S-Trfase_C-like"/>
</dbReference>
<dbReference type="InterPro" id="IPR045073">
    <property type="entry name" value="Omega/Tau-like"/>
</dbReference>
<dbReference type="Proteomes" id="UP001190926">
    <property type="component" value="Unassembled WGS sequence"/>
</dbReference>
<dbReference type="PROSITE" id="PS50404">
    <property type="entry name" value="GST_NTER"/>
    <property type="match status" value="1"/>
</dbReference>
<protein>
    <recommendedName>
        <fullName evidence="1">glutathione transferase</fullName>
        <ecNumber evidence="1">2.5.1.18</ecNumber>
    </recommendedName>
</protein>
<dbReference type="Gene3D" id="1.20.1050.10">
    <property type="match status" value="1"/>
</dbReference>
<keyword evidence="8" id="KW-1185">Reference proteome</keyword>
<evidence type="ECO:0000256" key="2">
    <source>
        <dbReference type="ARBA" id="ARBA00022679"/>
    </source>
</evidence>
<dbReference type="SUPFAM" id="SSF47616">
    <property type="entry name" value="GST C-terminal domain-like"/>
    <property type="match status" value="1"/>
</dbReference>
<dbReference type="SUPFAM" id="SSF52833">
    <property type="entry name" value="Thioredoxin-like"/>
    <property type="match status" value="1"/>
</dbReference>
<dbReference type="GO" id="GO:0006749">
    <property type="term" value="P:glutathione metabolic process"/>
    <property type="evidence" value="ECO:0007669"/>
    <property type="project" value="InterPro"/>
</dbReference>
<dbReference type="CDD" id="cd03185">
    <property type="entry name" value="GST_C_Tau"/>
    <property type="match status" value="1"/>
</dbReference>
<evidence type="ECO:0000259" key="6">
    <source>
        <dbReference type="PROSITE" id="PS50405"/>
    </source>
</evidence>
<sequence length="231" mass="26494">MAGELTLLDFWASPFGLRARIALREKGLEFKYVEEDLDNKSPLLLQMNPVYNQIPVLIHNGKPVSESTIIIQYIDEIWRDKTPLLPSDPYERSHARFWADYIDKNIYRVAMGVCVGRGEVQEAAKKELISCLKLLESELGDKTYFGGNTFGLVDVCLIPFYSWFYGIEILAGNLSLKEECGKLVSWAKRCMERESVSNSLPHQQKVYQVLLELKHQHHSRSAHHNPDSLIN</sequence>
<reference evidence="7 8" key="1">
    <citation type="journal article" date="2021" name="Nat. Commun.">
        <title>Incipient diploidization of the medicinal plant Perilla within 10,000 years.</title>
        <authorList>
            <person name="Zhang Y."/>
            <person name="Shen Q."/>
            <person name="Leng L."/>
            <person name="Zhang D."/>
            <person name="Chen S."/>
            <person name="Shi Y."/>
            <person name="Ning Z."/>
            <person name="Chen S."/>
        </authorList>
    </citation>
    <scope>NUCLEOTIDE SEQUENCE [LARGE SCALE GENOMIC DNA]</scope>
    <source>
        <strain evidence="8">cv. PC099</strain>
    </source>
</reference>
<keyword evidence="2" id="KW-0808">Transferase</keyword>